<feature type="compositionally biased region" description="Basic and acidic residues" evidence="1">
    <location>
        <begin position="1"/>
        <end position="10"/>
    </location>
</feature>
<evidence type="ECO:0000256" key="1">
    <source>
        <dbReference type="SAM" id="MobiDB-lite"/>
    </source>
</evidence>
<feature type="region of interest" description="Disordered" evidence="1">
    <location>
        <begin position="1"/>
        <end position="38"/>
    </location>
</feature>
<feature type="region of interest" description="Disordered" evidence="1">
    <location>
        <begin position="61"/>
        <end position="122"/>
    </location>
</feature>
<proteinExistence type="predicted"/>
<gene>
    <name evidence="2" type="ORF">GNI_160250</name>
</gene>
<evidence type="ECO:0000313" key="3">
    <source>
        <dbReference type="Proteomes" id="UP000019763"/>
    </source>
</evidence>
<feature type="compositionally biased region" description="Low complexity" evidence="1">
    <location>
        <begin position="70"/>
        <end position="80"/>
    </location>
</feature>
<dbReference type="Proteomes" id="UP000019763">
    <property type="component" value="Unassembled WGS sequence"/>
</dbReference>
<feature type="compositionally biased region" description="Polar residues" evidence="1">
    <location>
        <begin position="604"/>
        <end position="625"/>
    </location>
</feature>
<feature type="region of interest" description="Disordered" evidence="1">
    <location>
        <begin position="593"/>
        <end position="705"/>
    </location>
</feature>
<dbReference type="GeneID" id="22915550"/>
<comment type="caution">
    <text evidence="2">The sequence shown here is derived from an EMBL/GenBank/DDBJ whole genome shotgun (WGS) entry which is preliminary data.</text>
</comment>
<reference evidence="2" key="1">
    <citation type="submission" date="2013-12" db="EMBL/GenBank/DDBJ databases">
        <authorList>
            <person name="Omoto C.K."/>
            <person name="Sibley D."/>
            <person name="Venepally P."/>
            <person name="Hadjithomas M."/>
            <person name="Karamycheva S."/>
            <person name="Brunk B."/>
            <person name="Roos D."/>
            <person name="Caler E."/>
            <person name="Lorenzi H."/>
        </authorList>
    </citation>
    <scope>NUCLEOTIDE SEQUENCE</scope>
</reference>
<organism evidence="2 3">
    <name type="scientific">Gregarina niphandrodes</name>
    <name type="common">Septate eugregarine</name>
    <dbReference type="NCBI Taxonomy" id="110365"/>
    <lineage>
        <taxon>Eukaryota</taxon>
        <taxon>Sar</taxon>
        <taxon>Alveolata</taxon>
        <taxon>Apicomplexa</taxon>
        <taxon>Conoidasida</taxon>
        <taxon>Gregarinasina</taxon>
        <taxon>Eugregarinorida</taxon>
        <taxon>Gregarinidae</taxon>
        <taxon>Gregarina</taxon>
    </lineage>
</organism>
<feature type="region of interest" description="Disordered" evidence="1">
    <location>
        <begin position="436"/>
        <end position="458"/>
    </location>
</feature>
<dbReference type="VEuPathDB" id="CryptoDB:GNI_160250"/>
<dbReference type="OrthoDB" id="5981550at2759"/>
<protein>
    <submittedName>
        <fullName evidence="2">Uncharacterized protein</fullName>
    </submittedName>
</protein>
<sequence>MDVEVTRRDLLDDDDDLCESSPSPVTTGSRVVPDDGSNNLDLDWLLQSNKPVQSEMVLEIPSGDVGNPVSPSSASPMGGASSRGGGSSGSGMLHDGFEEATDKETDRFGEIPRLKDYPESQTYRATPAMASCSLEAQEKVSIFILHNGECSVVSWFGDTAPQDVQQAVLCACDCMLDSGIELLELRRLRDDQQLKELREKGEARLGGQLLHVQYGPEMSWYLRGRRLEFEDFGHSLVNGQLYLLQPARQRDELSVITGHRYRRLLVEIPPLRHVEATRAPTLPEVFKPLAFGVVTKKGQEQLCAKSKHYGHLTHSCQKLTGYQGGPGLDCGLVDENEFDVWVTGLKALAAHLKGMRMNKMQLLSHSRRFRTMVERNDFQSRPDALPPVTTADLAMIVPQDLVTRAAAVQRYNSLSQMLEAMEGKVEEIDYPALATRGAGQTDRSAESATQSGSASPGFADELSRLFEEENDFQMEYKQMKHLLVTTRTLLQEVKHDLDAQLQRGEVTENVNGEPVIKVWARKLWIANVDIENIRDMYYRLTNDSPPISLHKAISDIQKQLEDGKDKLSKTWQQLLVGASSVVTPAVQKLKQMAEAAAQEQERATTPQMAKQPRNSFQEGSPQEGSPQGGNPPKRGNSPQRGDLPQKGDSPQRGDSVQGRGDPFRAGGVIAETYITDGQNIEHSGNEHALEEPPAPSPVPLDIITS</sequence>
<dbReference type="RefSeq" id="XP_011134631.1">
    <property type="nucleotide sequence ID" value="XM_011136329.1"/>
</dbReference>
<dbReference type="EMBL" id="AFNH02001195">
    <property type="protein sequence ID" value="EZG43760.1"/>
    <property type="molecule type" value="Genomic_DNA"/>
</dbReference>
<evidence type="ECO:0000313" key="2">
    <source>
        <dbReference type="EMBL" id="EZG43760.1"/>
    </source>
</evidence>
<name>A0A023AZM8_GRENI</name>
<keyword evidence="3" id="KW-1185">Reference proteome</keyword>
<dbReference type="eggNOG" id="ENOG502STC8">
    <property type="taxonomic scope" value="Eukaryota"/>
</dbReference>
<dbReference type="AlphaFoldDB" id="A0A023AZM8"/>
<feature type="compositionally biased region" description="Basic and acidic residues" evidence="1">
    <location>
        <begin position="95"/>
        <end position="118"/>
    </location>
</feature>
<accession>A0A023AZM8</accession>
<feature type="compositionally biased region" description="Polar residues" evidence="1">
    <location>
        <begin position="20"/>
        <end position="29"/>
    </location>
</feature>